<dbReference type="InterPro" id="IPR011604">
    <property type="entry name" value="PDDEXK-like_dom_sf"/>
</dbReference>
<gene>
    <name evidence="2" type="ORF">CYMTET_48383</name>
</gene>
<dbReference type="Proteomes" id="UP001190700">
    <property type="component" value="Unassembled WGS sequence"/>
</dbReference>
<comment type="caution">
    <text evidence="2">The sequence shown here is derived from an EMBL/GenBank/DDBJ whole genome shotgun (WGS) entry which is preliminary data.</text>
</comment>
<name>A0AAE0BSE0_9CHLO</name>
<organism evidence="2 3">
    <name type="scientific">Cymbomonas tetramitiformis</name>
    <dbReference type="NCBI Taxonomy" id="36881"/>
    <lineage>
        <taxon>Eukaryota</taxon>
        <taxon>Viridiplantae</taxon>
        <taxon>Chlorophyta</taxon>
        <taxon>Pyramimonadophyceae</taxon>
        <taxon>Pyramimonadales</taxon>
        <taxon>Pyramimonadaceae</taxon>
        <taxon>Cymbomonas</taxon>
    </lineage>
</organism>
<evidence type="ECO:0000313" key="3">
    <source>
        <dbReference type="Proteomes" id="UP001190700"/>
    </source>
</evidence>
<keyword evidence="3" id="KW-1185">Reference proteome</keyword>
<dbReference type="Pfam" id="PF12705">
    <property type="entry name" value="PDDEXK_1"/>
    <property type="match status" value="1"/>
</dbReference>
<protein>
    <recommendedName>
        <fullName evidence="1">PD-(D/E)XK endonuclease-like domain-containing protein</fullName>
    </recommendedName>
</protein>
<accession>A0AAE0BSE0</accession>
<reference evidence="2 3" key="1">
    <citation type="journal article" date="2015" name="Genome Biol. Evol.">
        <title>Comparative Genomics of a Bacterivorous Green Alga Reveals Evolutionary Causalities and Consequences of Phago-Mixotrophic Mode of Nutrition.</title>
        <authorList>
            <person name="Burns J.A."/>
            <person name="Paasch A."/>
            <person name="Narechania A."/>
            <person name="Kim E."/>
        </authorList>
    </citation>
    <scope>NUCLEOTIDE SEQUENCE [LARGE SCALE GENOMIC DNA]</scope>
    <source>
        <strain evidence="2 3">PLY_AMNH</strain>
    </source>
</reference>
<evidence type="ECO:0000259" key="1">
    <source>
        <dbReference type="Pfam" id="PF12705"/>
    </source>
</evidence>
<proteinExistence type="predicted"/>
<dbReference type="AlphaFoldDB" id="A0AAE0BSE0"/>
<dbReference type="InterPro" id="IPR038726">
    <property type="entry name" value="PDDEXK_AddAB-type"/>
</dbReference>
<sequence>MESPRWKKLLNELKDANREDHLTIVKSRANARALAGALALDVDLPYAIAFSHPRDKRITFKEDTHEYFLDGKLLPITVTGFYMRYFQEFDARGTVNQYAERWRQNKYHKWNPLLAAMAALGVSEERQKEAVLLGWKLNGATQSSIGTAMHRTIELSLNGREEPELVERENEVAAVVETGHELQKLLEDPETYNLGGNPQACRLVSSWILSEQPSNQPSEEDFRFPALSGGTRFDAKEFAYFAQWRADNGNLLAVRQEMNVWSEELQLAGQLDALFCDTADDLAYVLVDWKRSKELKKEGFRNQCGTGPFNKIPDSNVGHYYVQVNMYAELLRRHYGIHVKRMLLVQLHPDLPSYRELEVPCLTAEVNLSFAEREQELESDRLASHVELLHK</sequence>
<evidence type="ECO:0000313" key="2">
    <source>
        <dbReference type="EMBL" id="KAK3241891.1"/>
    </source>
</evidence>
<dbReference type="Gene3D" id="3.90.320.10">
    <property type="match status" value="1"/>
</dbReference>
<feature type="domain" description="PD-(D/E)XK endonuclease-like" evidence="1">
    <location>
        <begin position="141"/>
        <end position="351"/>
    </location>
</feature>
<dbReference type="EMBL" id="LGRX02033286">
    <property type="protein sequence ID" value="KAK3241891.1"/>
    <property type="molecule type" value="Genomic_DNA"/>
</dbReference>